<name>A0A220VBX3_9GAMM</name>
<sequence length="294" mass="32277">MFSGSMVALVTPFDEKGSIDWQSITKLIDYHVESKTDYIVALGTTGEPCTLTTKEHIDTVLKICDLAKDKIPVIAGTGSNSTAEAIEYTKAFSDSGVVGCLTVTPYYNKPPQRGLFEHFKAIADNTDLPQILYNVPSRTGVDLLPKTVHELSKIDNIVGIKCATGDLSRLKELKDCLDENFSLISGDDATGLEFIKGGGHGVISVTANVAAKQMSELVHLALKNRVEEANRINDDLIDLHKNLFIESNPIPVKWCLKYLNLISSNSLRYPLLPLEKKYESVVLNSLKLANIEPL</sequence>
<dbReference type="Pfam" id="PF00701">
    <property type="entry name" value="DHDPS"/>
    <property type="match status" value="1"/>
</dbReference>
<keyword evidence="7 12" id="KW-0220">Diaminopimelate biosynthesis</keyword>
<dbReference type="RefSeq" id="WP_089072700.1">
    <property type="nucleotide sequence ID" value="NZ_CBCSAM010000007.1"/>
</dbReference>
<dbReference type="CDD" id="cd00950">
    <property type="entry name" value="DHDPS"/>
    <property type="match status" value="1"/>
</dbReference>
<comment type="function">
    <text evidence="1 12">Catalyzes the condensation of (S)-aspartate-beta-semialdehyde [(S)-ASA] and pyruvate to 4-hydroxy-tetrahydrodipicolinate (HTPA).</text>
</comment>
<dbReference type="SUPFAM" id="SSF51569">
    <property type="entry name" value="Aldolase"/>
    <property type="match status" value="1"/>
</dbReference>
<evidence type="ECO:0000256" key="12">
    <source>
        <dbReference type="HAMAP-Rule" id="MF_00418"/>
    </source>
</evidence>
<comment type="similarity">
    <text evidence="3 12 13">Belongs to the DapA family.</text>
</comment>
<dbReference type="NCBIfam" id="TIGR00674">
    <property type="entry name" value="dapA"/>
    <property type="match status" value="1"/>
</dbReference>
<comment type="pathway">
    <text evidence="2 12">Amino-acid biosynthesis; L-lysine biosynthesis via DAP pathway; (S)-tetrahydrodipicolinate from L-aspartate: step 3/4.</text>
</comment>
<evidence type="ECO:0000256" key="2">
    <source>
        <dbReference type="ARBA" id="ARBA00005120"/>
    </source>
</evidence>
<evidence type="ECO:0000256" key="8">
    <source>
        <dbReference type="ARBA" id="ARBA00023154"/>
    </source>
</evidence>
<protein>
    <recommendedName>
        <fullName evidence="4 12">4-hydroxy-tetrahydrodipicolinate synthase</fullName>
        <shortName evidence="12">HTPA synthase</shortName>
        <ecNumber evidence="4 12">4.3.3.7</ecNumber>
    </recommendedName>
</protein>
<dbReference type="InterPro" id="IPR005263">
    <property type="entry name" value="DapA"/>
</dbReference>
<feature type="site" description="Part of a proton relay during catalysis" evidence="12">
    <location>
        <position position="44"/>
    </location>
</feature>
<evidence type="ECO:0000256" key="4">
    <source>
        <dbReference type="ARBA" id="ARBA00012086"/>
    </source>
</evidence>
<feature type="binding site" evidence="12 15">
    <location>
        <position position="203"/>
    </location>
    <ligand>
        <name>pyruvate</name>
        <dbReference type="ChEBI" id="CHEBI:15361"/>
    </ligand>
</feature>
<proteinExistence type="inferred from homology"/>
<dbReference type="OrthoDB" id="9782828at2"/>
<dbReference type="SMART" id="SM01130">
    <property type="entry name" value="DHDPS"/>
    <property type="match status" value="1"/>
</dbReference>
<dbReference type="GO" id="GO:0005829">
    <property type="term" value="C:cytosol"/>
    <property type="evidence" value="ECO:0007669"/>
    <property type="project" value="TreeGrafter"/>
</dbReference>
<dbReference type="PRINTS" id="PR00146">
    <property type="entry name" value="DHPICSNTHASE"/>
</dbReference>
<keyword evidence="10 12" id="KW-0704">Schiff base</keyword>
<dbReference type="PIRSF" id="PIRSF001365">
    <property type="entry name" value="DHDPS"/>
    <property type="match status" value="1"/>
</dbReference>
<evidence type="ECO:0000313" key="17">
    <source>
        <dbReference type="Proteomes" id="UP000242175"/>
    </source>
</evidence>
<keyword evidence="9 12" id="KW-0456">Lyase</keyword>
<keyword evidence="8 12" id="KW-0457">Lysine biosynthesis</keyword>
<feature type="active site" description="Proton donor/acceptor" evidence="12 14">
    <location>
        <position position="133"/>
    </location>
</feature>
<keyword evidence="5 12" id="KW-0963">Cytoplasm</keyword>
<evidence type="ECO:0000256" key="3">
    <source>
        <dbReference type="ARBA" id="ARBA00007592"/>
    </source>
</evidence>
<evidence type="ECO:0000256" key="11">
    <source>
        <dbReference type="ARBA" id="ARBA00047836"/>
    </source>
</evidence>
<dbReference type="InterPro" id="IPR013785">
    <property type="entry name" value="Aldolase_TIM"/>
</dbReference>
<comment type="catalytic activity">
    <reaction evidence="11 12">
        <text>L-aspartate 4-semialdehyde + pyruvate = (2S,4S)-4-hydroxy-2,3,4,5-tetrahydrodipicolinate + H2O + H(+)</text>
        <dbReference type="Rhea" id="RHEA:34171"/>
        <dbReference type="ChEBI" id="CHEBI:15361"/>
        <dbReference type="ChEBI" id="CHEBI:15377"/>
        <dbReference type="ChEBI" id="CHEBI:15378"/>
        <dbReference type="ChEBI" id="CHEBI:67139"/>
        <dbReference type="ChEBI" id="CHEBI:537519"/>
        <dbReference type="EC" id="4.3.3.7"/>
    </reaction>
</comment>
<dbReference type="Gene3D" id="3.20.20.70">
    <property type="entry name" value="Aldolase class I"/>
    <property type="match status" value="1"/>
</dbReference>
<dbReference type="KEGG" id="pmai:CF386_01205"/>
<dbReference type="AlphaFoldDB" id="A0A220VBX3"/>
<dbReference type="EMBL" id="CP022355">
    <property type="protein sequence ID" value="ASK77790.1"/>
    <property type="molecule type" value="Genomic_DNA"/>
</dbReference>
<evidence type="ECO:0000256" key="10">
    <source>
        <dbReference type="ARBA" id="ARBA00023270"/>
    </source>
</evidence>
<evidence type="ECO:0000256" key="9">
    <source>
        <dbReference type="ARBA" id="ARBA00023239"/>
    </source>
</evidence>
<comment type="caution">
    <text evidence="12">Was originally thought to be a dihydrodipicolinate synthase (DHDPS), catalyzing the condensation of (S)-aspartate-beta-semialdehyde [(S)-ASA] and pyruvate to dihydrodipicolinate (DHDP). However, it was shown in E.coli that the product of the enzymatic reaction is not dihydrodipicolinate but in fact (4S)-4-hydroxy-2,3,4,5-tetrahydro-(2S)-dipicolinic acid (HTPA), and that the consecutive dehydration reaction leading to DHDP is not spontaneous but catalyzed by DapB.</text>
</comment>
<evidence type="ECO:0000256" key="6">
    <source>
        <dbReference type="ARBA" id="ARBA00022605"/>
    </source>
</evidence>
<dbReference type="InterPro" id="IPR002220">
    <property type="entry name" value="DapA-like"/>
</dbReference>
<evidence type="ECO:0000256" key="15">
    <source>
        <dbReference type="PIRSR" id="PIRSR001365-2"/>
    </source>
</evidence>
<evidence type="ECO:0000256" key="7">
    <source>
        <dbReference type="ARBA" id="ARBA00022915"/>
    </source>
</evidence>
<accession>A0A220VBX3</accession>
<dbReference type="GO" id="GO:0009089">
    <property type="term" value="P:lysine biosynthetic process via diaminopimelate"/>
    <property type="evidence" value="ECO:0007669"/>
    <property type="project" value="UniProtKB-UniRule"/>
</dbReference>
<dbReference type="Proteomes" id="UP000242175">
    <property type="component" value="Chromosome large"/>
</dbReference>
<keyword evidence="17" id="KW-1185">Reference proteome</keyword>
<gene>
    <name evidence="12" type="primary">dapA</name>
    <name evidence="16" type="ORF">CF386_01205</name>
</gene>
<evidence type="ECO:0000256" key="13">
    <source>
        <dbReference type="PIRNR" id="PIRNR001365"/>
    </source>
</evidence>
<comment type="subunit">
    <text evidence="12">Homotetramer; dimer of dimers.</text>
</comment>
<feature type="site" description="Part of a proton relay during catalysis" evidence="12">
    <location>
        <position position="107"/>
    </location>
</feature>
<feature type="active site" description="Schiff-base intermediate with substrate" evidence="12 14">
    <location>
        <position position="161"/>
    </location>
</feature>
<organism evidence="16 17">
    <name type="scientific">Paraphotobacterium marinum</name>
    <dbReference type="NCBI Taxonomy" id="1755811"/>
    <lineage>
        <taxon>Bacteria</taxon>
        <taxon>Pseudomonadati</taxon>
        <taxon>Pseudomonadota</taxon>
        <taxon>Gammaproteobacteria</taxon>
        <taxon>Vibrionales</taxon>
        <taxon>Vibrionaceae</taxon>
        <taxon>Paraphotobacterium</taxon>
    </lineage>
</organism>
<dbReference type="PANTHER" id="PTHR12128">
    <property type="entry name" value="DIHYDRODIPICOLINATE SYNTHASE"/>
    <property type="match status" value="1"/>
</dbReference>
<keyword evidence="6 12" id="KW-0028">Amino-acid biosynthesis</keyword>
<dbReference type="HAMAP" id="MF_00418">
    <property type="entry name" value="DapA"/>
    <property type="match status" value="1"/>
</dbReference>
<dbReference type="PANTHER" id="PTHR12128:SF66">
    <property type="entry name" value="4-HYDROXY-2-OXOGLUTARATE ALDOLASE, MITOCHONDRIAL"/>
    <property type="match status" value="1"/>
</dbReference>
<dbReference type="EC" id="4.3.3.7" evidence="4 12"/>
<reference evidence="16 17" key="1">
    <citation type="journal article" date="2016" name="Int. J. Syst. Evol. Microbiol.">
        <title>Paraphotobacterium marinum gen. nov., sp. nov., a member of the family Vibrionaceae, isolated from surface seawater.</title>
        <authorList>
            <person name="Huang Z."/>
            <person name="Dong C."/>
            <person name="Shao Z."/>
        </authorList>
    </citation>
    <scope>NUCLEOTIDE SEQUENCE [LARGE SCALE GENOMIC DNA]</scope>
    <source>
        <strain evidence="16 17">NSCS20N07D</strain>
    </source>
</reference>
<dbReference type="UniPathway" id="UPA00034">
    <property type="reaction ID" value="UER00017"/>
</dbReference>
<evidence type="ECO:0000256" key="14">
    <source>
        <dbReference type="PIRSR" id="PIRSR001365-1"/>
    </source>
</evidence>
<evidence type="ECO:0000313" key="16">
    <source>
        <dbReference type="EMBL" id="ASK77790.1"/>
    </source>
</evidence>
<comment type="subcellular location">
    <subcellularLocation>
        <location evidence="12">Cytoplasm</location>
    </subcellularLocation>
</comment>
<feature type="binding site" evidence="12 15">
    <location>
        <position position="45"/>
    </location>
    <ligand>
        <name>pyruvate</name>
        <dbReference type="ChEBI" id="CHEBI:15361"/>
    </ligand>
</feature>
<dbReference type="GO" id="GO:0019877">
    <property type="term" value="P:diaminopimelate biosynthetic process"/>
    <property type="evidence" value="ECO:0007669"/>
    <property type="project" value="UniProtKB-UniRule"/>
</dbReference>
<evidence type="ECO:0000256" key="1">
    <source>
        <dbReference type="ARBA" id="ARBA00003294"/>
    </source>
</evidence>
<evidence type="ECO:0000256" key="5">
    <source>
        <dbReference type="ARBA" id="ARBA00022490"/>
    </source>
</evidence>
<dbReference type="GO" id="GO:0008840">
    <property type="term" value="F:4-hydroxy-tetrahydrodipicolinate synthase activity"/>
    <property type="evidence" value="ECO:0007669"/>
    <property type="project" value="UniProtKB-UniRule"/>
</dbReference>